<dbReference type="GO" id="GO:0043022">
    <property type="term" value="F:ribosome binding"/>
    <property type="evidence" value="ECO:0007669"/>
    <property type="project" value="TreeGrafter"/>
</dbReference>
<dbReference type="InterPro" id="IPR019814">
    <property type="entry name" value="Translation_initiation_fac_3_N"/>
</dbReference>
<dbReference type="GO" id="GO:0032790">
    <property type="term" value="P:ribosome disassembly"/>
    <property type="evidence" value="ECO:0007669"/>
    <property type="project" value="TreeGrafter"/>
</dbReference>
<keyword evidence="2 8" id="KW-0396">Initiation factor</keyword>
<dbReference type="Proteomes" id="UP000316330">
    <property type="component" value="Unassembled WGS sequence"/>
</dbReference>
<gene>
    <name evidence="8" type="primary">infC</name>
    <name evidence="8" type="ORF">FPZ45_09470</name>
</gene>
<dbReference type="PANTHER" id="PTHR10938:SF0">
    <property type="entry name" value="TRANSLATION INITIATION FACTOR IF-3, MITOCHONDRIAL"/>
    <property type="match status" value="1"/>
</dbReference>
<keyword evidence="9" id="KW-1185">Reference proteome</keyword>
<dbReference type="NCBIfam" id="TIGR00168">
    <property type="entry name" value="infC"/>
    <property type="match status" value="1"/>
</dbReference>
<feature type="domain" description="Translation initiation factor 3 C-terminal" evidence="6">
    <location>
        <begin position="82"/>
        <end position="162"/>
    </location>
</feature>
<protein>
    <recommendedName>
        <fullName evidence="4">Translation initiation factor IF-3</fullName>
    </recommendedName>
</protein>
<evidence type="ECO:0000259" key="7">
    <source>
        <dbReference type="Pfam" id="PF05198"/>
    </source>
</evidence>
<evidence type="ECO:0000259" key="6">
    <source>
        <dbReference type="Pfam" id="PF00707"/>
    </source>
</evidence>
<feature type="domain" description="Translation initiation factor 3 N-terminal" evidence="7">
    <location>
        <begin position="5"/>
        <end position="72"/>
    </location>
</feature>
<keyword evidence="3" id="KW-0648">Protein biosynthesis</keyword>
<dbReference type="OrthoDB" id="2899239at2"/>
<dbReference type="Pfam" id="PF05198">
    <property type="entry name" value="IF3_N"/>
    <property type="match status" value="1"/>
</dbReference>
<feature type="region of interest" description="Disordered" evidence="5">
    <location>
        <begin position="61"/>
        <end position="84"/>
    </location>
</feature>
<evidence type="ECO:0000256" key="2">
    <source>
        <dbReference type="ARBA" id="ARBA00022540"/>
    </source>
</evidence>
<organism evidence="8 9">
    <name type="scientific">Cohnella terricola</name>
    <dbReference type="NCBI Taxonomy" id="1289167"/>
    <lineage>
        <taxon>Bacteria</taxon>
        <taxon>Bacillati</taxon>
        <taxon>Bacillota</taxon>
        <taxon>Bacilli</taxon>
        <taxon>Bacillales</taxon>
        <taxon>Paenibacillaceae</taxon>
        <taxon>Cohnella</taxon>
    </lineage>
</organism>
<dbReference type="InterPro" id="IPR036788">
    <property type="entry name" value="T_IF-3_C_sf"/>
</dbReference>
<dbReference type="InterPro" id="IPR019815">
    <property type="entry name" value="Translation_initiation_fac_3_C"/>
</dbReference>
<dbReference type="InterPro" id="IPR001288">
    <property type="entry name" value="Translation_initiation_fac_3"/>
</dbReference>
<dbReference type="SUPFAM" id="SSF55200">
    <property type="entry name" value="Translation initiation factor IF3, C-terminal domain"/>
    <property type="match status" value="1"/>
</dbReference>
<evidence type="ECO:0000256" key="4">
    <source>
        <dbReference type="NCBIfam" id="TIGR00168"/>
    </source>
</evidence>
<evidence type="ECO:0000256" key="1">
    <source>
        <dbReference type="ARBA" id="ARBA00005439"/>
    </source>
</evidence>
<evidence type="ECO:0000256" key="3">
    <source>
        <dbReference type="ARBA" id="ARBA00022917"/>
    </source>
</evidence>
<name>A0A559JNC5_9BACL</name>
<evidence type="ECO:0000256" key="5">
    <source>
        <dbReference type="SAM" id="MobiDB-lite"/>
    </source>
</evidence>
<comment type="similarity">
    <text evidence="1">Belongs to the IF-3 family.</text>
</comment>
<dbReference type="Pfam" id="PF00707">
    <property type="entry name" value="IF3_C"/>
    <property type="match status" value="1"/>
</dbReference>
<dbReference type="InterPro" id="IPR036787">
    <property type="entry name" value="T_IF-3_N_sf"/>
</dbReference>
<reference evidence="8 9" key="1">
    <citation type="submission" date="2019-07" db="EMBL/GenBank/DDBJ databases">
        <authorList>
            <person name="Kim J."/>
        </authorList>
    </citation>
    <scope>NUCLEOTIDE SEQUENCE [LARGE SCALE GENOMIC DNA]</scope>
    <source>
        <strain evidence="8 9">G13</strain>
    </source>
</reference>
<evidence type="ECO:0000313" key="9">
    <source>
        <dbReference type="Proteomes" id="UP000316330"/>
    </source>
</evidence>
<dbReference type="GO" id="GO:0003743">
    <property type="term" value="F:translation initiation factor activity"/>
    <property type="evidence" value="ECO:0007669"/>
    <property type="project" value="UniProtKB-UniRule"/>
</dbReference>
<dbReference type="EMBL" id="VNJJ01000004">
    <property type="protein sequence ID" value="TVY01358.1"/>
    <property type="molecule type" value="Genomic_DNA"/>
</dbReference>
<dbReference type="Gene3D" id="3.10.20.80">
    <property type="entry name" value="Translation initiation factor 3 (IF-3), N-terminal domain"/>
    <property type="match status" value="1"/>
</dbReference>
<comment type="caution">
    <text evidence="8">The sequence shown here is derived from an EMBL/GenBank/DDBJ whole genome shotgun (WGS) entry which is preliminary data.</text>
</comment>
<proteinExistence type="inferred from homology"/>
<evidence type="ECO:0000313" key="8">
    <source>
        <dbReference type="EMBL" id="TVY01358.1"/>
    </source>
</evidence>
<sequence length="163" mass="18063">MRMILNEKIKAAEVQLTGLNGEDLGIVGREEALDMARNLKADLVCTSLFSSPPPCKLVAKGKAKQEAAKEKQDERRAAQPPKLKEIRLTPHIEDHDYETKRRQAEKLLASGDAVQFVVKIQGKEGQKAKELLEQMLKELAEVGRKETGIQLSGKQAAVRVNPL</sequence>
<dbReference type="SUPFAM" id="SSF54364">
    <property type="entry name" value="Translation initiation factor IF3, N-terminal domain"/>
    <property type="match status" value="1"/>
</dbReference>
<dbReference type="AlphaFoldDB" id="A0A559JNC5"/>
<dbReference type="Gene3D" id="3.30.110.10">
    <property type="entry name" value="Translation initiation factor 3 (IF-3), C-terminal domain"/>
    <property type="match status" value="1"/>
</dbReference>
<feature type="compositionally biased region" description="Basic and acidic residues" evidence="5">
    <location>
        <begin position="63"/>
        <end position="84"/>
    </location>
</feature>
<dbReference type="GO" id="GO:0005737">
    <property type="term" value="C:cytoplasm"/>
    <property type="evidence" value="ECO:0007669"/>
    <property type="project" value="UniProtKB-ARBA"/>
</dbReference>
<accession>A0A559JNC5</accession>
<dbReference type="PANTHER" id="PTHR10938">
    <property type="entry name" value="TRANSLATION INITIATION FACTOR IF-3"/>
    <property type="match status" value="1"/>
</dbReference>